<organism evidence="2 3">
    <name type="scientific">Raphidocelis subcapitata</name>
    <dbReference type="NCBI Taxonomy" id="307507"/>
    <lineage>
        <taxon>Eukaryota</taxon>
        <taxon>Viridiplantae</taxon>
        <taxon>Chlorophyta</taxon>
        <taxon>core chlorophytes</taxon>
        <taxon>Chlorophyceae</taxon>
        <taxon>CS clade</taxon>
        <taxon>Sphaeropleales</taxon>
        <taxon>Selenastraceae</taxon>
        <taxon>Raphidocelis</taxon>
    </lineage>
</organism>
<sequence length="396" mass="39131">MAAAAATAALAAAPPPPPDWDATAAAPVGAFLASSGLGALLEDAARRAGKLGHLIAANPALGETTPFLADMLASALAGGHVVGRRYAFVSASAHNRRAFLVALRRALQPLLPAGEERDGGAAACAPKGGADHESRGGGGGGGGGSGGSGEPLHALRLTPADCHSLLQSLCSDWPRGPVHNAWSSACALQEATDARHPAGSSGRKGDSGSGSGARAAPSTDASPSADSAGVTASAFLAALEVSWLYEHFFMLLRSQAFDDGKACLGLDALEAALAAAARELPALGWPMPPESAVRAVAGAVSREGTRPAFPFGQLVRGVCASAEVRAKLQQELGAAAAAAAVARTAAAAGSARPGTSGEAAARRGGTATAALFVGEAPVSRGGRSCEEARPASAPWR</sequence>
<dbReference type="InParanoid" id="A0A2V0PKC6"/>
<protein>
    <submittedName>
        <fullName evidence="2">Uncharacterized protein</fullName>
    </submittedName>
</protein>
<evidence type="ECO:0000256" key="1">
    <source>
        <dbReference type="SAM" id="MobiDB-lite"/>
    </source>
</evidence>
<evidence type="ECO:0000313" key="2">
    <source>
        <dbReference type="EMBL" id="GBF97485.1"/>
    </source>
</evidence>
<feature type="compositionally biased region" description="Low complexity" evidence="1">
    <location>
        <begin position="212"/>
        <end position="225"/>
    </location>
</feature>
<feature type="region of interest" description="Disordered" evidence="1">
    <location>
        <begin position="193"/>
        <end position="225"/>
    </location>
</feature>
<feature type="compositionally biased region" description="Gly residues" evidence="1">
    <location>
        <begin position="136"/>
        <end position="149"/>
    </location>
</feature>
<name>A0A2V0PKC6_9CHLO</name>
<evidence type="ECO:0000313" key="3">
    <source>
        <dbReference type="Proteomes" id="UP000247498"/>
    </source>
</evidence>
<dbReference type="Proteomes" id="UP000247498">
    <property type="component" value="Unassembled WGS sequence"/>
</dbReference>
<comment type="caution">
    <text evidence="2">The sequence shown here is derived from an EMBL/GenBank/DDBJ whole genome shotgun (WGS) entry which is preliminary data.</text>
</comment>
<proteinExistence type="predicted"/>
<feature type="region of interest" description="Disordered" evidence="1">
    <location>
        <begin position="114"/>
        <end position="152"/>
    </location>
</feature>
<dbReference type="AlphaFoldDB" id="A0A2V0PKC6"/>
<accession>A0A2V0PKC6</accession>
<reference evidence="2 3" key="1">
    <citation type="journal article" date="2018" name="Sci. Rep.">
        <title>Raphidocelis subcapitata (=Pseudokirchneriella subcapitata) provides an insight into genome evolution and environmental adaptations in the Sphaeropleales.</title>
        <authorList>
            <person name="Suzuki S."/>
            <person name="Yamaguchi H."/>
            <person name="Nakajima N."/>
            <person name="Kawachi M."/>
        </authorList>
    </citation>
    <scope>NUCLEOTIDE SEQUENCE [LARGE SCALE GENOMIC DNA]</scope>
    <source>
        <strain evidence="2 3">NIES-35</strain>
    </source>
</reference>
<gene>
    <name evidence="2" type="ORF">Rsub_10408</name>
</gene>
<keyword evidence="3" id="KW-1185">Reference proteome</keyword>
<dbReference type="EMBL" id="BDRX01000100">
    <property type="protein sequence ID" value="GBF97485.1"/>
    <property type="molecule type" value="Genomic_DNA"/>
</dbReference>